<dbReference type="Proteomes" id="UP000589485">
    <property type="component" value="Unassembled WGS sequence"/>
</dbReference>
<dbReference type="PANTHER" id="PTHR34251">
    <property type="entry name" value="LEUCINE-, GLUTAMATE- AND LYSINE-RICH PROTEIN 1"/>
    <property type="match status" value="1"/>
</dbReference>
<sequence>LISSATKSLRMETEILEKKLQDAQMKLAEKDGDKEKEIQGLKRLISELEFQLTMEKNNNESFLDKLRKEIKHKSDELEKLTEERTRLIHSLSQVQEENSLLQDTVRRECAERQGLTAALGRAREQVLELRRLSGTFP</sequence>
<feature type="non-terminal residue" evidence="2">
    <location>
        <position position="1"/>
    </location>
</feature>
<dbReference type="InterPro" id="IPR038799">
    <property type="entry name" value="LEKR1"/>
</dbReference>
<dbReference type="AlphaFoldDB" id="A0A7K7T4Q3"/>
<evidence type="ECO:0000256" key="1">
    <source>
        <dbReference type="SAM" id="Coils"/>
    </source>
</evidence>
<gene>
    <name evidence="2" type="primary">Lekr1</name>
    <name evidence="2" type="ORF">SAPAEN_R08353</name>
</gene>
<reference evidence="2 3" key="1">
    <citation type="submission" date="2019-09" db="EMBL/GenBank/DDBJ databases">
        <title>Bird 10,000 Genomes (B10K) Project - Family phase.</title>
        <authorList>
            <person name="Zhang G."/>
        </authorList>
    </citation>
    <scope>NUCLEOTIDE SEQUENCE [LARGE SCALE GENOMIC DNA]</scope>
    <source>
        <strain evidence="2">B10K-DU-030-41</strain>
        <tissue evidence="2">Muscle</tissue>
    </source>
</reference>
<name>A0A7K7T4Q3_9TYRA</name>
<feature type="non-terminal residue" evidence="2">
    <location>
        <position position="137"/>
    </location>
</feature>
<evidence type="ECO:0000313" key="3">
    <source>
        <dbReference type="Proteomes" id="UP000589485"/>
    </source>
</evidence>
<organism evidence="2 3">
    <name type="scientific">Sapayoa aenigma</name>
    <name type="common">broad-billed sapayoa</name>
    <dbReference type="NCBI Taxonomy" id="239371"/>
    <lineage>
        <taxon>Eukaryota</taxon>
        <taxon>Metazoa</taxon>
        <taxon>Chordata</taxon>
        <taxon>Craniata</taxon>
        <taxon>Vertebrata</taxon>
        <taxon>Euteleostomi</taxon>
        <taxon>Archelosauria</taxon>
        <taxon>Archosauria</taxon>
        <taxon>Dinosauria</taxon>
        <taxon>Saurischia</taxon>
        <taxon>Theropoda</taxon>
        <taxon>Coelurosauria</taxon>
        <taxon>Aves</taxon>
        <taxon>Neognathae</taxon>
        <taxon>Neoaves</taxon>
        <taxon>Telluraves</taxon>
        <taxon>Australaves</taxon>
        <taxon>Passeriformes</taxon>
        <taxon>Tyrannidae</taxon>
        <taxon>Sapayoa</taxon>
    </lineage>
</organism>
<dbReference type="PANTHER" id="PTHR34251:SF1">
    <property type="entry name" value="LEUCINE, GLUTAMATE AND LYSINE RICH 1"/>
    <property type="match status" value="1"/>
</dbReference>
<feature type="coiled-coil region" evidence="1">
    <location>
        <begin position="63"/>
        <end position="97"/>
    </location>
</feature>
<evidence type="ECO:0000313" key="2">
    <source>
        <dbReference type="EMBL" id="NXA11778.1"/>
    </source>
</evidence>
<dbReference type="EMBL" id="VZSY01000600">
    <property type="protein sequence ID" value="NXA11778.1"/>
    <property type="molecule type" value="Genomic_DNA"/>
</dbReference>
<keyword evidence="3" id="KW-1185">Reference proteome</keyword>
<accession>A0A7K7T4Q3</accession>
<proteinExistence type="predicted"/>
<dbReference type="OrthoDB" id="10256467at2759"/>
<protein>
    <submittedName>
        <fullName evidence="2">LEKR1 protein</fullName>
    </submittedName>
</protein>
<keyword evidence="1" id="KW-0175">Coiled coil</keyword>
<comment type="caution">
    <text evidence="2">The sequence shown here is derived from an EMBL/GenBank/DDBJ whole genome shotgun (WGS) entry which is preliminary data.</text>
</comment>